<dbReference type="AlphaFoldDB" id="A0A381T6Q2"/>
<evidence type="ECO:0000259" key="5">
    <source>
        <dbReference type="PROSITE" id="PS51900"/>
    </source>
</evidence>
<dbReference type="NCBIfam" id="TIGR01141">
    <property type="entry name" value="hisC"/>
    <property type="match status" value="1"/>
</dbReference>
<dbReference type="PANTHER" id="PTHR43643">
    <property type="entry name" value="HISTIDINOL-PHOSPHATE AMINOTRANSFERASE 2"/>
    <property type="match status" value="1"/>
</dbReference>
<dbReference type="InterPro" id="IPR001917">
    <property type="entry name" value="Aminotrans_II_pyridoxalP_BS"/>
</dbReference>
<evidence type="ECO:0000313" key="6">
    <source>
        <dbReference type="EMBL" id="SVA11866.1"/>
    </source>
</evidence>
<dbReference type="Pfam" id="PF00155">
    <property type="entry name" value="Aminotran_1_2"/>
    <property type="match status" value="1"/>
</dbReference>
<feature type="domain" description="Core-binding (CB)" evidence="5">
    <location>
        <begin position="1"/>
        <end position="54"/>
    </location>
</feature>
<dbReference type="InterPro" id="IPR044068">
    <property type="entry name" value="CB"/>
</dbReference>
<dbReference type="PROSITE" id="PS51900">
    <property type="entry name" value="CB"/>
    <property type="match status" value="1"/>
</dbReference>
<feature type="non-terminal residue" evidence="6">
    <location>
        <position position="303"/>
    </location>
</feature>
<organism evidence="6">
    <name type="scientific">marine metagenome</name>
    <dbReference type="NCBI Taxonomy" id="408172"/>
    <lineage>
        <taxon>unclassified sequences</taxon>
        <taxon>metagenomes</taxon>
        <taxon>ecological metagenomes</taxon>
    </lineage>
</organism>
<accession>A0A381T6Q2</accession>
<dbReference type="GO" id="GO:0004400">
    <property type="term" value="F:histidinol-phosphate transaminase activity"/>
    <property type="evidence" value="ECO:0007669"/>
    <property type="project" value="InterPro"/>
</dbReference>
<dbReference type="GO" id="GO:0000105">
    <property type="term" value="P:L-histidine biosynthetic process"/>
    <property type="evidence" value="ECO:0007669"/>
    <property type="project" value="InterPro"/>
</dbReference>
<dbReference type="InterPro" id="IPR004839">
    <property type="entry name" value="Aminotransferase_I/II_large"/>
</dbReference>
<name>A0A381T6Q2_9ZZZZ</name>
<evidence type="ECO:0000256" key="2">
    <source>
        <dbReference type="ARBA" id="ARBA00022576"/>
    </source>
</evidence>
<sequence>MNPYQGGKPIEELKRELGLEYVIKLASNENPLGASSSVKQAINSALREIHRYPDGNCYDLKIALSKHLGVDIATISLGNGSNELLELIARVFVCKSTDEVIFSQYAFVVYPLVTQALGATAKIAPAQEFGHNLDAMLEMIGDETKLIFIANPNNPTGTLLTDDEIYNFLSKVPTRIPVVLDQAYYEYLDTRDQAIDWLNVFDNLIITRTFSKAYGLAGLRVGYSVSRADIADYINRVRAPFNVNHNAQIAAIAALNDVDYLQESVRSNAQGIKQLEECFKNLNLNYIKSSANFIAVEFDNALE</sequence>
<evidence type="ECO:0000256" key="1">
    <source>
        <dbReference type="ARBA" id="ARBA00001933"/>
    </source>
</evidence>
<dbReference type="EMBL" id="UINC01004111">
    <property type="protein sequence ID" value="SVA11866.1"/>
    <property type="molecule type" value="Genomic_DNA"/>
</dbReference>
<dbReference type="PROSITE" id="PS00599">
    <property type="entry name" value="AA_TRANSFER_CLASS_2"/>
    <property type="match status" value="1"/>
</dbReference>
<dbReference type="InterPro" id="IPR015424">
    <property type="entry name" value="PyrdxlP-dep_Trfase"/>
</dbReference>
<gene>
    <name evidence="6" type="ORF">METZ01_LOCUS64720</name>
</gene>
<dbReference type="HAMAP" id="MF_01023">
    <property type="entry name" value="HisC_aminotrans_2"/>
    <property type="match status" value="1"/>
</dbReference>
<evidence type="ECO:0000256" key="4">
    <source>
        <dbReference type="ARBA" id="ARBA00022898"/>
    </source>
</evidence>
<dbReference type="GO" id="GO:0030170">
    <property type="term" value="F:pyridoxal phosphate binding"/>
    <property type="evidence" value="ECO:0007669"/>
    <property type="project" value="InterPro"/>
</dbReference>
<dbReference type="PANTHER" id="PTHR43643:SF3">
    <property type="entry name" value="HISTIDINOL-PHOSPHATE AMINOTRANSFERASE"/>
    <property type="match status" value="1"/>
</dbReference>
<dbReference type="CDD" id="cd00609">
    <property type="entry name" value="AAT_like"/>
    <property type="match status" value="1"/>
</dbReference>
<protein>
    <recommendedName>
        <fullName evidence="5">Core-binding (CB) domain-containing protein</fullName>
    </recommendedName>
</protein>
<keyword evidence="2" id="KW-0032">Aminotransferase</keyword>
<keyword evidence="3" id="KW-0808">Transferase</keyword>
<dbReference type="InterPro" id="IPR015422">
    <property type="entry name" value="PyrdxlP-dep_Trfase_small"/>
</dbReference>
<dbReference type="Gene3D" id="3.40.640.10">
    <property type="entry name" value="Type I PLP-dependent aspartate aminotransferase-like (Major domain)"/>
    <property type="match status" value="1"/>
</dbReference>
<keyword evidence="4" id="KW-0663">Pyridoxal phosphate</keyword>
<dbReference type="SUPFAM" id="SSF53383">
    <property type="entry name" value="PLP-dependent transferases"/>
    <property type="match status" value="1"/>
</dbReference>
<proteinExistence type="inferred from homology"/>
<dbReference type="InterPro" id="IPR050106">
    <property type="entry name" value="HistidinolP_aminotransfase"/>
</dbReference>
<dbReference type="Gene3D" id="3.90.1150.10">
    <property type="entry name" value="Aspartate Aminotransferase, domain 1"/>
    <property type="match status" value="1"/>
</dbReference>
<dbReference type="InterPro" id="IPR015421">
    <property type="entry name" value="PyrdxlP-dep_Trfase_major"/>
</dbReference>
<evidence type="ECO:0000256" key="3">
    <source>
        <dbReference type="ARBA" id="ARBA00022679"/>
    </source>
</evidence>
<dbReference type="InterPro" id="IPR005861">
    <property type="entry name" value="HisP_aminotrans"/>
</dbReference>
<comment type="cofactor">
    <cofactor evidence="1">
        <name>pyridoxal 5'-phosphate</name>
        <dbReference type="ChEBI" id="CHEBI:597326"/>
    </cofactor>
</comment>
<reference evidence="6" key="1">
    <citation type="submission" date="2018-05" db="EMBL/GenBank/DDBJ databases">
        <authorList>
            <person name="Lanie J.A."/>
            <person name="Ng W.-L."/>
            <person name="Kazmierczak K.M."/>
            <person name="Andrzejewski T.M."/>
            <person name="Davidsen T.M."/>
            <person name="Wayne K.J."/>
            <person name="Tettelin H."/>
            <person name="Glass J.I."/>
            <person name="Rusch D."/>
            <person name="Podicherti R."/>
            <person name="Tsui H.-C.T."/>
            <person name="Winkler M.E."/>
        </authorList>
    </citation>
    <scope>NUCLEOTIDE SEQUENCE</scope>
</reference>